<reference evidence="2 3" key="1">
    <citation type="submission" date="2019-07" db="EMBL/GenBank/DDBJ databases">
        <title>Draft genome assembly of a fouling barnacle, Amphibalanus amphitrite (Darwin, 1854): The first reference genome for Thecostraca.</title>
        <authorList>
            <person name="Kim W."/>
        </authorList>
    </citation>
    <scope>NUCLEOTIDE SEQUENCE [LARGE SCALE GENOMIC DNA]</scope>
    <source>
        <strain evidence="2">SNU_AA5</strain>
        <tissue evidence="2">Soma without cirri and trophi</tissue>
    </source>
</reference>
<accession>A0A6A4WKQ7</accession>
<organism evidence="2 3">
    <name type="scientific">Amphibalanus amphitrite</name>
    <name type="common">Striped barnacle</name>
    <name type="synonym">Balanus amphitrite</name>
    <dbReference type="NCBI Taxonomy" id="1232801"/>
    <lineage>
        <taxon>Eukaryota</taxon>
        <taxon>Metazoa</taxon>
        <taxon>Ecdysozoa</taxon>
        <taxon>Arthropoda</taxon>
        <taxon>Crustacea</taxon>
        <taxon>Multicrustacea</taxon>
        <taxon>Cirripedia</taxon>
        <taxon>Thoracica</taxon>
        <taxon>Thoracicalcarea</taxon>
        <taxon>Balanomorpha</taxon>
        <taxon>Balanoidea</taxon>
        <taxon>Balanidae</taxon>
        <taxon>Amphibalaninae</taxon>
        <taxon>Amphibalanus</taxon>
    </lineage>
</organism>
<evidence type="ECO:0000313" key="3">
    <source>
        <dbReference type="Proteomes" id="UP000440578"/>
    </source>
</evidence>
<gene>
    <name evidence="2" type="ORF">FJT64_023888</name>
</gene>
<comment type="caution">
    <text evidence="2">The sequence shown here is derived from an EMBL/GenBank/DDBJ whole genome shotgun (WGS) entry which is preliminary data.</text>
</comment>
<feature type="region of interest" description="Disordered" evidence="1">
    <location>
        <begin position="219"/>
        <end position="247"/>
    </location>
</feature>
<evidence type="ECO:0000313" key="2">
    <source>
        <dbReference type="EMBL" id="KAF0304250.1"/>
    </source>
</evidence>
<dbReference type="Proteomes" id="UP000440578">
    <property type="component" value="Unassembled WGS sequence"/>
</dbReference>
<feature type="region of interest" description="Disordered" evidence="1">
    <location>
        <begin position="1"/>
        <end position="60"/>
    </location>
</feature>
<evidence type="ECO:0000256" key="1">
    <source>
        <dbReference type="SAM" id="MobiDB-lite"/>
    </source>
</evidence>
<dbReference type="OrthoDB" id="3255824at2759"/>
<keyword evidence="3" id="KW-1185">Reference proteome</keyword>
<feature type="region of interest" description="Disordered" evidence="1">
    <location>
        <begin position="161"/>
        <end position="191"/>
    </location>
</feature>
<name>A0A6A4WKQ7_AMPAM</name>
<sequence length="367" mass="41193">MEDSKEGDDREMMLRSGDGTGAENGRAAGELGALTPQDSTEESNGKAMPQNRVDDGVKEGTATSELKVLKLQRGRKAAQFTRACNAAETQITCRANEEELRKRLEALNTALDGVLKINDDYAEKVQEVSEIEESEEYATRMTARHASTVKAIEDAIKLKSSGCSASETEGKPMSLAPRRDGSKVSGSRASKCSKASTVAREAEITAEMKALELKHLRARKERERQKREQEDMLKRQKKEQEDMLKKEQEDILRKQEDMLRKQEDMLKEQEDMLEEKAMEEEVERALVKARLCKAAESDLEWERRNDFDGENVALVPRECNVAEGSVTVDLPQLKTSYATWGSLGTVANFEFKTWKEVALRSPRSASH</sequence>
<proteinExistence type="predicted"/>
<dbReference type="AlphaFoldDB" id="A0A6A4WKQ7"/>
<protein>
    <submittedName>
        <fullName evidence="2">Uncharacterized protein</fullName>
    </submittedName>
</protein>
<dbReference type="EMBL" id="VIIS01000861">
    <property type="protein sequence ID" value="KAF0304250.1"/>
    <property type="molecule type" value="Genomic_DNA"/>
</dbReference>